<dbReference type="EMBL" id="REGN01003997">
    <property type="protein sequence ID" value="RNA19676.1"/>
    <property type="molecule type" value="Genomic_DNA"/>
</dbReference>
<proteinExistence type="predicted"/>
<protein>
    <submittedName>
        <fullName evidence="1">Uncharacterized protein</fullName>
    </submittedName>
</protein>
<name>A0A3M7R824_BRAPC</name>
<reference evidence="1 2" key="1">
    <citation type="journal article" date="2018" name="Sci. Rep.">
        <title>Genomic signatures of local adaptation to the degree of environmental predictability in rotifers.</title>
        <authorList>
            <person name="Franch-Gras L."/>
            <person name="Hahn C."/>
            <person name="Garcia-Roger E.M."/>
            <person name="Carmona M.J."/>
            <person name="Serra M."/>
            <person name="Gomez A."/>
        </authorList>
    </citation>
    <scope>NUCLEOTIDE SEQUENCE [LARGE SCALE GENOMIC DNA]</scope>
    <source>
        <strain evidence="1">HYR1</strain>
    </source>
</reference>
<evidence type="ECO:0000313" key="1">
    <source>
        <dbReference type="EMBL" id="RNA19676.1"/>
    </source>
</evidence>
<dbReference type="Proteomes" id="UP000276133">
    <property type="component" value="Unassembled WGS sequence"/>
</dbReference>
<dbReference type="AlphaFoldDB" id="A0A3M7R824"/>
<gene>
    <name evidence="1" type="ORF">BpHYR1_003658</name>
</gene>
<keyword evidence="2" id="KW-1185">Reference proteome</keyword>
<evidence type="ECO:0000313" key="2">
    <source>
        <dbReference type="Proteomes" id="UP000276133"/>
    </source>
</evidence>
<accession>A0A3M7R824</accession>
<comment type="caution">
    <text evidence="1">The sequence shown here is derived from an EMBL/GenBank/DDBJ whole genome shotgun (WGS) entry which is preliminary data.</text>
</comment>
<organism evidence="1 2">
    <name type="scientific">Brachionus plicatilis</name>
    <name type="common">Marine rotifer</name>
    <name type="synonym">Brachionus muelleri</name>
    <dbReference type="NCBI Taxonomy" id="10195"/>
    <lineage>
        <taxon>Eukaryota</taxon>
        <taxon>Metazoa</taxon>
        <taxon>Spiralia</taxon>
        <taxon>Gnathifera</taxon>
        <taxon>Rotifera</taxon>
        <taxon>Eurotatoria</taxon>
        <taxon>Monogononta</taxon>
        <taxon>Pseudotrocha</taxon>
        <taxon>Ploima</taxon>
        <taxon>Brachionidae</taxon>
        <taxon>Brachionus</taxon>
    </lineage>
</organism>
<sequence>MFSLVLRDANGLAFRLQCLHSYWSGSVGSLAAALTSASATGSVSSLLFFLLFSLSFLFDLTLSGLSLCCSIASASRLSTDDSSIGWSDDDLLFVFTGFWVPDWFMTEIKLIHNHDHMIRQSLFECRKTYDYRFSKNNRTNHKNDYPIIIANLLLRGCSKSEVREPGRPKNAKRALIKHIFTDLININFPKNKNEITSKLNKLQNFQRLQSVTLNWNCGALQN</sequence>